<dbReference type="PANTHER" id="PTHR12385:SF12">
    <property type="entry name" value="CHOLINE TRANSPORTER-LIKE PROTEIN"/>
    <property type="match status" value="1"/>
</dbReference>
<dbReference type="OrthoDB" id="420519at2759"/>
<evidence type="ECO:0000313" key="7">
    <source>
        <dbReference type="EMBL" id="CAG7817994.1"/>
    </source>
</evidence>
<evidence type="ECO:0000256" key="1">
    <source>
        <dbReference type="ARBA" id="ARBA00004141"/>
    </source>
</evidence>
<evidence type="ECO:0000313" key="8">
    <source>
        <dbReference type="Proteomes" id="UP000708208"/>
    </source>
</evidence>
<feature type="transmembrane region" description="Helical" evidence="6">
    <location>
        <begin position="44"/>
        <end position="64"/>
    </location>
</feature>
<comment type="similarity">
    <text evidence="2 6">Belongs to the CTL (choline transporter-like) family.</text>
</comment>
<protein>
    <recommendedName>
        <fullName evidence="6">Choline transporter-like protein</fullName>
    </recommendedName>
</protein>
<dbReference type="PANTHER" id="PTHR12385">
    <property type="entry name" value="CHOLINE TRANSPORTER-LIKE (SLC FAMILY 44)"/>
    <property type="match status" value="1"/>
</dbReference>
<evidence type="ECO:0000256" key="2">
    <source>
        <dbReference type="ARBA" id="ARBA00007168"/>
    </source>
</evidence>
<sequence length="180" mass="19991">MIAACTLSVGLTGFLWWTYADLKSTLDNLPLERQLEESANNEAAFLTYSIFATLFTIILILVTVTLRKRVAIVVQLFRESASALCAMPCLVIQPFITYFSLTGFFCIWLYVVLCLATADIPTKKLQTLPTDAVLSVQTDGSKVDLPLIDMQLDDDGMNLTQMLTFIHPDNRTVNLADISS</sequence>
<proteinExistence type="inferred from homology"/>
<evidence type="ECO:0000256" key="5">
    <source>
        <dbReference type="ARBA" id="ARBA00023136"/>
    </source>
</evidence>
<name>A0A8J2PL97_9HEXA</name>
<accession>A0A8J2PL97</accession>
<dbReference type="EMBL" id="CAJVCH010408920">
    <property type="protein sequence ID" value="CAG7817994.1"/>
    <property type="molecule type" value="Genomic_DNA"/>
</dbReference>
<gene>
    <name evidence="7" type="ORF">AFUS01_LOCUS28529</name>
</gene>
<dbReference type="InterPro" id="IPR007603">
    <property type="entry name" value="Choline_transptr-like"/>
</dbReference>
<keyword evidence="3 6" id="KW-0812">Transmembrane</keyword>
<evidence type="ECO:0000256" key="6">
    <source>
        <dbReference type="RuleBase" id="RU368066"/>
    </source>
</evidence>
<comment type="caution">
    <text evidence="7">The sequence shown here is derived from an EMBL/GenBank/DDBJ whole genome shotgun (WGS) entry which is preliminary data.</text>
</comment>
<dbReference type="Pfam" id="PF04515">
    <property type="entry name" value="Choline_transpo"/>
    <property type="match status" value="1"/>
</dbReference>
<keyword evidence="5 6" id="KW-0472">Membrane</keyword>
<comment type="subcellular location">
    <subcellularLocation>
        <location evidence="6">Cell membrane</location>
        <topology evidence="6">Multi-pass membrane protein</topology>
    </subcellularLocation>
    <subcellularLocation>
        <location evidence="1">Membrane</location>
        <topology evidence="1">Multi-pass membrane protein</topology>
    </subcellularLocation>
</comment>
<comment type="caution">
    <text evidence="6">Lacks conserved residue(s) required for the propagation of feature annotation.</text>
</comment>
<organism evidence="7 8">
    <name type="scientific">Allacma fusca</name>
    <dbReference type="NCBI Taxonomy" id="39272"/>
    <lineage>
        <taxon>Eukaryota</taxon>
        <taxon>Metazoa</taxon>
        <taxon>Ecdysozoa</taxon>
        <taxon>Arthropoda</taxon>
        <taxon>Hexapoda</taxon>
        <taxon>Collembola</taxon>
        <taxon>Symphypleona</taxon>
        <taxon>Sminthuridae</taxon>
        <taxon>Allacma</taxon>
    </lineage>
</organism>
<feature type="transmembrane region" description="Helical" evidence="6">
    <location>
        <begin position="102"/>
        <end position="120"/>
    </location>
</feature>
<comment type="function">
    <text evidence="6">Choline transporter.</text>
</comment>
<dbReference type="GO" id="GO:0005886">
    <property type="term" value="C:plasma membrane"/>
    <property type="evidence" value="ECO:0007669"/>
    <property type="project" value="UniProtKB-SubCell"/>
</dbReference>
<evidence type="ECO:0000256" key="3">
    <source>
        <dbReference type="ARBA" id="ARBA00022692"/>
    </source>
</evidence>
<reference evidence="7" key="1">
    <citation type="submission" date="2021-06" db="EMBL/GenBank/DDBJ databases">
        <authorList>
            <person name="Hodson N. C."/>
            <person name="Mongue J. A."/>
            <person name="Jaron S. K."/>
        </authorList>
    </citation>
    <scope>NUCLEOTIDE SEQUENCE</scope>
</reference>
<keyword evidence="4 6" id="KW-1133">Transmembrane helix</keyword>
<evidence type="ECO:0000256" key="4">
    <source>
        <dbReference type="ARBA" id="ARBA00022989"/>
    </source>
</evidence>
<keyword evidence="8" id="KW-1185">Reference proteome</keyword>
<dbReference type="AlphaFoldDB" id="A0A8J2PL97"/>
<dbReference type="Proteomes" id="UP000708208">
    <property type="component" value="Unassembled WGS sequence"/>
</dbReference>
<dbReference type="GO" id="GO:0022857">
    <property type="term" value="F:transmembrane transporter activity"/>
    <property type="evidence" value="ECO:0007669"/>
    <property type="project" value="UniProtKB-UniRule"/>
</dbReference>